<evidence type="ECO:0008006" key="4">
    <source>
        <dbReference type="Google" id="ProtNLM"/>
    </source>
</evidence>
<evidence type="ECO:0000313" key="2">
    <source>
        <dbReference type="EMBL" id="GMS93962.1"/>
    </source>
</evidence>
<proteinExistence type="predicted"/>
<feature type="non-terminal residue" evidence="2">
    <location>
        <position position="117"/>
    </location>
</feature>
<evidence type="ECO:0000256" key="1">
    <source>
        <dbReference type="SAM" id="Phobius"/>
    </source>
</evidence>
<organism evidence="2 3">
    <name type="scientific">Pristionchus entomophagus</name>
    <dbReference type="NCBI Taxonomy" id="358040"/>
    <lineage>
        <taxon>Eukaryota</taxon>
        <taxon>Metazoa</taxon>
        <taxon>Ecdysozoa</taxon>
        <taxon>Nematoda</taxon>
        <taxon>Chromadorea</taxon>
        <taxon>Rhabditida</taxon>
        <taxon>Rhabditina</taxon>
        <taxon>Diplogasteromorpha</taxon>
        <taxon>Diplogasteroidea</taxon>
        <taxon>Neodiplogasteridae</taxon>
        <taxon>Pristionchus</taxon>
    </lineage>
</organism>
<keyword evidence="1" id="KW-1133">Transmembrane helix</keyword>
<accession>A0AAV5TI51</accession>
<feature type="transmembrane region" description="Helical" evidence="1">
    <location>
        <begin position="15"/>
        <end position="34"/>
    </location>
</feature>
<name>A0AAV5TI51_9BILA</name>
<dbReference type="Proteomes" id="UP001432027">
    <property type="component" value="Unassembled WGS sequence"/>
</dbReference>
<gene>
    <name evidence="2" type="ORF">PENTCL1PPCAC_16137</name>
</gene>
<sequence length="117" mass="13360">NMISTADQVRIHANLSYTFLGLSLALNSMVFVLIRKSEKLDSFRYVFFAYCVTDTLFASVHAISLMYWAHLPKSVVFFPTGALGYLPLLTPIAFQLQSLAYVFVMCLVCSTYLHRYR</sequence>
<keyword evidence="3" id="KW-1185">Reference proteome</keyword>
<feature type="transmembrane region" description="Helical" evidence="1">
    <location>
        <begin position="46"/>
        <end position="68"/>
    </location>
</feature>
<keyword evidence="1" id="KW-0472">Membrane</keyword>
<dbReference type="PANTHER" id="PTHR46178:SF9">
    <property type="entry name" value="SEVEN TM RECEPTOR"/>
    <property type="match status" value="1"/>
</dbReference>
<comment type="caution">
    <text evidence="2">The sequence shown here is derived from an EMBL/GenBank/DDBJ whole genome shotgun (WGS) entry which is preliminary data.</text>
</comment>
<dbReference type="PANTHER" id="PTHR46178">
    <property type="entry name" value="SEVEN TM RECEPTOR"/>
    <property type="match status" value="1"/>
</dbReference>
<evidence type="ECO:0000313" key="3">
    <source>
        <dbReference type="Proteomes" id="UP001432027"/>
    </source>
</evidence>
<protein>
    <recommendedName>
        <fullName evidence="4">G protein-coupled receptor</fullName>
    </recommendedName>
</protein>
<keyword evidence="1" id="KW-0812">Transmembrane</keyword>
<dbReference type="EMBL" id="BTSX01000004">
    <property type="protein sequence ID" value="GMS93962.1"/>
    <property type="molecule type" value="Genomic_DNA"/>
</dbReference>
<feature type="non-terminal residue" evidence="2">
    <location>
        <position position="1"/>
    </location>
</feature>
<dbReference type="AlphaFoldDB" id="A0AAV5TI51"/>
<feature type="transmembrane region" description="Helical" evidence="1">
    <location>
        <begin position="88"/>
        <end position="113"/>
    </location>
</feature>
<reference evidence="2" key="1">
    <citation type="submission" date="2023-10" db="EMBL/GenBank/DDBJ databases">
        <title>Genome assembly of Pristionchus species.</title>
        <authorList>
            <person name="Yoshida K."/>
            <person name="Sommer R.J."/>
        </authorList>
    </citation>
    <scope>NUCLEOTIDE SEQUENCE</scope>
    <source>
        <strain evidence="2">RS0144</strain>
    </source>
</reference>